<evidence type="ECO:0000313" key="2">
    <source>
        <dbReference type="Proteomes" id="UP000076490"/>
    </source>
</evidence>
<accession>A0A161SNI8</accession>
<dbReference type="OrthoDB" id="2454641at2"/>
<dbReference type="Proteomes" id="UP000076490">
    <property type="component" value="Unassembled WGS sequence"/>
</dbReference>
<reference evidence="1 2" key="1">
    <citation type="submission" date="2016-01" db="EMBL/GenBank/DDBJ databases">
        <title>Whole genome sequencing of Bhargavaea cecembensis T14.</title>
        <authorList>
            <person name="Hong K.W."/>
        </authorList>
    </citation>
    <scope>NUCLEOTIDE SEQUENCE [LARGE SCALE GENOMIC DNA]</scope>
    <source>
        <strain evidence="1 2">T14</strain>
    </source>
</reference>
<sequence length="80" mass="9347">MKDDKNQFQERKEITYLGESRERIQRKLELLLEGIPECIEKAKSGDTEYTAVYLSAIEKIVVSVLEEESIAYEKYVTNQD</sequence>
<gene>
    <name evidence="1" type="ORF">AV656_15255</name>
</gene>
<dbReference type="RefSeq" id="WP_063183768.1">
    <property type="nucleotide sequence ID" value="NZ_LQNT01000013.1"/>
</dbReference>
<proteinExistence type="predicted"/>
<protein>
    <submittedName>
        <fullName evidence="1">Uncharacterized protein</fullName>
    </submittedName>
</protein>
<evidence type="ECO:0000313" key="1">
    <source>
        <dbReference type="EMBL" id="KZE36490.1"/>
    </source>
</evidence>
<dbReference type="AlphaFoldDB" id="A0A161SNI8"/>
<name>A0A161SNI8_9BACL</name>
<dbReference type="EMBL" id="LQNT01000013">
    <property type="protein sequence ID" value="KZE36490.1"/>
    <property type="molecule type" value="Genomic_DNA"/>
</dbReference>
<organism evidence="1 2">
    <name type="scientific">Bhargavaea cecembensis</name>
    <dbReference type="NCBI Taxonomy" id="394098"/>
    <lineage>
        <taxon>Bacteria</taxon>
        <taxon>Bacillati</taxon>
        <taxon>Bacillota</taxon>
        <taxon>Bacilli</taxon>
        <taxon>Bacillales</taxon>
        <taxon>Caryophanaceae</taxon>
        <taxon>Bhargavaea</taxon>
    </lineage>
</organism>
<comment type="caution">
    <text evidence="1">The sequence shown here is derived from an EMBL/GenBank/DDBJ whole genome shotgun (WGS) entry which is preliminary data.</text>
</comment>